<evidence type="ECO:0000256" key="3">
    <source>
        <dbReference type="PROSITE-ProRule" id="PRU00182"/>
    </source>
</evidence>
<dbReference type="Pfam" id="PF01728">
    <property type="entry name" value="FtsJ"/>
    <property type="match status" value="1"/>
</dbReference>
<dbReference type="OrthoDB" id="9784736at2"/>
<accession>A0A3P1WTN2</accession>
<dbReference type="AlphaFoldDB" id="A0A3P1WTN2"/>
<dbReference type="InterPro" id="IPR036986">
    <property type="entry name" value="S4_RNA-bd_sf"/>
</dbReference>
<dbReference type="PIRSF" id="PIRSF005578">
    <property type="entry name" value="TlyA"/>
    <property type="match status" value="1"/>
</dbReference>
<dbReference type="GO" id="GO:0032259">
    <property type="term" value="P:methylation"/>
    <property type="evidence" value="ECO:0007669"/>
    <property type="project" value="UniProtKB-KW"/>
</dbReference>
<dbReference type="InterPro" id="IPR002877">
    <property type="entry name" value="RNA_MeTrfase_FtsJ_dom"/>
</dbReference>
<dbReference type="PROSITE" id="PS50889">
    <property type="entry name" value="S4"/>
    <property type="match status" value="1"/>
</dbReference>
<dbReference type="InterPro" id="IPR002942">
    <property type="entry name" value="S4_RNA-bd"/>
</dbReference>
<dbReference type="SUPFAM" id="SSF55174">
    <property type="entry name" value="Alpha-L RNA-binding motif"/>
    <property type="match status" value="1"/>
</dbReference>
<evidence type="ECO:0000313" key="6">
    <source>
        <dbReference type="Proteomes" id="UP000280935"/>
    </source>
</evidence>
<evidence type="ECO:0000313" key="5">
    <source>
        <dbReference type="EMBL" id="RRD49278.1"/>
    </source>
</evidence>
<dbReference type="SUPFAM" id="SSF53335">
    <property type="entry name" value="S-adenosyl-L-methionine-dependent methyltransferases"/>
    <property type="match status" value="1"/>
</dbReference>
<dbReference type="InterPro" id="IPR047048">
    <property type="entry name" value="TlyA"/>
</dbReference>
<dbReference type="InterPro" id="IPR029063">
    <property type="entry name" value="SAM-dependent_MTases_sf"/>
</dbReference>
<keyword evidence="1 3" id="KW-0694">RNA-binding</keyword>
<comment type="similarity">
    <text evidence="2">Belongs to the TlyA family.</text>
</comment>
<keyword evidence="5" id="KW-0808">Transferase</keyword>
<gene>
    <name evidence="5" type="ORF">EII35_08905</name>
</gene>
<protein>
    <submittedName>
        <fullName evidence="5">TlyA family RNA methyltransferase</fullName>
    </submittedName>
</protein>
<name>A0A3P1WTN2_9ACTN</name>
<dbReference type="RefSeq" id="WP_125228118.1">
    <property type="nucleotide sequence ID" value="NZ_RQYT01000019.1"/>
</dbReference>
<dbReference type="EMBL" id="RQYT01000019">
    <property type="protein sequence ID" value="RRD49278.1"/>
    <property type="molecule type" value="Genomic_DNA"/>
</dbReference>
<dbReference type="InterPro" id="IPR004538">
    <property type="entry name" value="Hemolysin_A/TlyA"/>
</dbReference>
<dbReference type="GO" id="GO:0008168">
    <property type="term" value="F:methyltransferase activity"/>
    <property type="evidence" value="ECO:0007669"/>
    <property type="project" value="UniProtKB-KW"/>
</dbReference>
<evidence type="ECO:0000259" key="4">
    <source>
        <dbReference type="SMART" id="SM00363"/>
    </source>
</evidence>
<evidence type="ECO:0000256" key="2">
    <source>
        <dbReference type="ARBA" id="ARBA00029460"/>
    </source>
</evidence>
<dbReference type="CDD" id="cd02440">
    <property type="entry name" value="AdoMet_MTases"/>
    <property type="match status" value="1"/>
</dbReference>
<dbReference type="PANTHER" id="PTHR32319">
    <property type="entry name" value="BACTERIAL HEMOLYSIN-LIKE PROTEIN"/>
    <property type="match status" value="1"/>
</dbReference>
<dbReference type="Pfam" id="PF01479">
    <property type="entry name" value="S4"/>
    <property type="match status" value="1"/>
</dbReference>
<dbReference type="Gene3D" id="3.10.290.10">
    <property type="entry name" value="RNA-binding S4 domain"/>
    <property type="match status" value="1"/>
</dbReference>
<dbReference type="Proteomes" id="UP000280935">
    <property type="component" value="Unassembled WGS sequence"/>
</dbReference>
<organism evidence="5 6">
    <name type="scientific">Arachnia propionica</name>
    <dbReference type="NCBI Taxonomy" id="1750"/>
    <lineage>
        <taxon>Bacteria</taxon>
        <taxon>Bacillati</taxon>
        <taxon>Actinomycetota</taxon>
        <taxon>Actinomycetes</taxon>
        <taxon>Propionibacteriales</taxon>
        <taxon>Propionibacteriaceae</taxon>
        <taxon>Arachnia</taxon>
    </lineage>
</organism>
<feature type="domain" description="RNA-binding S4" evidence="4">
    <location>
        <begin position="1"/>
        <end position="61"/>
    </location>
</feature>
<sequence>MRLDKALQTRGLVRSRTRAAALIAEGLVQVDGVVATRPSQQVGPDTVIEATVEPWVSRAAHKLLGALDDSGTVVRGRVLDAGASTGGFTQVALARGAQLVHAVDVGHDQLAPELRDDPRVRVHEGLNLRDLTLEDLDGERMDLVVGDVSFISLRLLLPSLLSVLRPDGEALLLVKPQFEVGRGRLGAGGVVHDPELRRRAVDDVIAVAASLGWDCVWQGTSRLPGAEGNVEFFIRLVRVPQPPDGGAPSRG</sequence>
<reference evidence="5 6" key="1">
    <citation type="submission" date="2018-11" db="EMBL/GenBank/DDBJ databases">
        <title>Genomes From Bacteria Associated with the Canine Oral Cavity: a Test Case for Automated Genome-Based Taxonomic Assignment.</title>
        <authorList>
            <person name="Coil D.A."/>
            <person name="Jospin G."/>
            <person name="Darling A.E."/>
            <person name="Wallis C."/>
            <person name="Davis I.J."/>
            <person name="Harris S."/>
            <person name="Eisen J.A."/>
            <person name="Holcombe L.J."/>
            <person name="O'Flynn C."/>
        </authorList>
    </citation>
    <scope>NUCLEOTIDE SEQUENCE [LARGE SCALE GENOMIC DNA]</scope>
    <source>
        <strain evidence="5 6">OH2822_COT-296</strain>
    </source>
</reference>
<dbReference type="CDD" id="cd00165">
    <property type="entry name" value="S4"/>
    <property type="match status" value="1"/>
</dbReference>
<keyword evidence="5" id="KW-0489">Methyltransferase</keyword>
<proteinExistence type="inferred from homology"/>
<comment type="caution">
    <text evidence="5">The sequence shown here is derived from an EMBL/GenBank/DDBJ whole genome shotgun (WGS) entry which is preliminary data.</text>
</comment>
<dbReference type="GO" id="GO:0003723">
    <property type="term" value="F:RNA binding"/>
    <property type="evidence" value="ECO:0007669"/>
    <property type="project" value="UniProtKB-KW"/>
</dbReference>
<evidence type="ECO:0000256" key="1">
    <source>
        <dbReference type="ARBA" id="ARBA00022884"/>
    </source>
</evidence>
<dbReference type="PANTHER" id="PTHR32319:SF0">
    <property type="entry name" value="BACTERIAL HEMOLYSIN-LIKE PROTEIN"/>
    <property type="match status" value="1"/>
</dbReference>
<dbReference type="Gene3D" id="3.40.50.150">
    <property type="entry name" value="Vaccinia Virus protein VP39"/>
    <property type="match status" value="1"/>
</dbReference>
<dbReference type="SMART" id="SM00363">
    <property type="entry name" value="S4"/>
    <property type="match status" value="1"/>
</dbReference>